<name>A0ABQ7T8Q9_PHRPL</name>
<evidence type="ECO:0000256" key="1">
    <source>
        <dbReference type="SAM" id="MobiDB-lite"/>
    </source>
</evidence>
<comment type="caution">
    <text evidence="3">The sequence shown here is derived from an EMBL/GenBank/DDBJ whole genome shotgun (WGS) entry which is preliminary data.</text>
</comment>
<dbReference type="CDD" id="cd22960">
    <property type="entry name" value="DD_TPGS1"/>
    <property type="match status" value="1"/>
</dbReference>
<dbReference type="EMBL" id="JAIPUX010000953">
    <property type="protein sequence ID" value="KAH0625817.1"/>
    <property type="molecule type" value="Genomic_DNA"/>
</dbReference>
<proteinExistence type="predicted"/>
<dbReference type="PANTHER" id="PTHR31932:SF2">
    <property type="entry name" value="TUBULIN POLYGLUTAMYLASE COMPLEX SUBUNIT 1"/>
    <property type="match status" value="1"/>
</dbReference>
<keyword evidence="4" id="KW-1185">Reference proteome</keyword>
<feature type="domain" description="Tubulin polyglutamylase complex subunit 1-like C-terminal" evidence="2">
    <location>
        <begin position="103"/>
        <end position="292"/>
    </location>
</feature>
<sequence>MAAERPGTKMAASEKRRPSPAAATAGSDQGRPGSTTNGIPSPAAEFLLQAGVTDMVRAALLKLLEARPEEPVDFLAGYFEKLVQSSPEAEEAAAEAGDPPRQLQLRLDRAVWYLSLAHHAHSNNVSMAYDCLGAAGRRKKPGVNGKLYNELLRRMCRDRGVSEEIVQPLLKKLLCRDHEAVPFDVFRYGALTCLVLLEFTAKADTLYNALGGSDSGGADQRVCMAVLGTLEEALRPSDVSVPIRYLEAGSKLGPDHLALAMDKALAERKASLAMKKDEFLKRASSIFIAKVKPVN</sequence>
<feature type="region of interest" description="Disordered" evidence="1">
    <location>
        <begin position="1"/>
        <end position="41"/>
    </location>
</feature>
<dbReference type="Gene3D" id="1.20.890.10">
    <property type="entry name" value="cAMP-dependent protein kinase regulatory subunit, dimerization-anchoring domain"/>
    <property type="match status" value="1"/>
</dbReference>
<dbReference type="InterPro" id="IPR057632">
    <property type="entry name" value="TPGS1_C"/>
</dbReference>
<dbReference type="InterPro" id="IPR047502">
    <property type="entry name" value="DD_TPGS1"/>
</dbReference>
<organism evidence="3 4">
    <name type="scientific">Phrynosoma platyrhinos</name>
    <name type="common">Desert horned lizard</name>
    <dbReference type="NCBI Taxonomy" id="52577"/>
    <lineage>
        <taxon>Eukaryota</taxon>
        <taxon>Metazoa</taxon>
        <taxon>Chordata</taxon>
        <taxon>Craniata</taxon>
        <taxon>Vertebrata</taxon>
        <taxon>Euteleostomi</taxon>
        <taxon>Lepidosauria</taxon>
        <taxon>Squamata</taxon>
        <taxon>Bifurcata</taxon>
        <taxon>Unidentata</taxon>
        <taxon>Episquamata</taxon>
        <taxon>Toxicofera</taxon>
        <taxon>Iguania</taxon>
        <taxon>Phrynosomatidae</taxon>
        <taxon>Phrynosomatinae</taxon>
        <taxon>Phrynosoma</taxon>
    </lineage>
</organism>
<evidence type="ECO:0000313" key="3">
    <source>
        <dbReference type="EMBL" id="KAH0625817.1"/>
    </source>
</evidence>
<reference evidence="3 4" key="1">
    <citation type="journal article" date="2022" name="Gigascience">
        <title>A chromosome-level genome assembly and annotation of the desert horned lizard, Phrynosoma platyrhinos, provides insight into chromosomal rearrangements among reptiles.</title>
        <authorList>
            <person name="Koochekian N."/>
            <person name="Ascanio A."/>
            <person name="Farleigh K."/>
            <person name="Card D.C."/>
            <person name="Schield D.R."/>
            <person name="Castoe T.A."/>
            <person name="Jezkova T."/>
        </authorList>
    </citation>
    <scope>NUCLEOTIDE SEQUENCE [LARGE SCALE GENOMIC DNA]</scope>
    <source>
        <strain evidence="3">NK-2021</strain>
    </source>
</reference>
<evidence type="ECO:0000259" key="2">
    <source>
        <dbReference type="Pfam" id="PF24480"/>
    </source>
</evidence>
<dbReference type="SUPFAM" id="SSF47391">
    <property type="entry name" value="Dimerization-anchoring domain of cAMP-dependent PK regulatory subunit"/>
    <property type="match status" value="1"/>
</dbReference>
<dbReference type="Pfam" id="PF24480">
    <property type="entry name" value="TPGS1_C"/>
    <property type="match status" value="1"/>
</dbReference>
<dbReference type="Proteomes" id="UP000826234">
    <property type="component" value="Unassembled WGS sequence"/>
</dbReference>
<dbReference type="PANTHER" id="PTHR31932">
    <property type="entry name" value="TUBULIN POLYGLUTAMYLASE COMPLEX SUBUNIT 1"/>
    <property type="match status" value="1"/>
</dbReference>
<protein>
    <recommendedName>
        <fullName evidence="2">Tubulin polyglutamylase complex subunit 1-like C-terminal domain-containing protein</fullName>
    </recommendedName>
</protein>
<dbReference type="InterPro" id="IPR039235">
    <property type="entry name" value="TPGS1"/>
</dbReference>
<accession>A0ABQ7T8Q9</accession>
<evidence type="ECO:0000313" key="4">
    <source>
        <dbReference type="Proteomes" id="UP000826234"/>
    </source>
</evidence>
<gene>
    <name evidence="3" type="ORF">JD844_034100</name>
</gene>